<feature type="compositionally biased region" description="Basic and acidic residues" evidence="1">
    <location>
        <begin position="545"/>
        <end position="572"/>
    </location>
</feature>
<feature type="compositionally biased region" description="Low complexity" evidence="1">
    <location>
        <begin position="91"/>
        <end position="111"/>
    </location>
</feature>
<feature type="compositionally biased region" description="Low complexity" evidence="1">
    <location>
        <begin position="298"/>
        <end position="307"/>
    </location>
</feature>
<feature type="compositionally biased region" description="Acidic residues" evidence="1">
    <location>
        <begin position="263"/>
        <end position="281"/>
    </location>
</feature>
<name>A0A1M7I1B9_9RHOB</name>
<feature type="compositionally biased region" description="Acidic residues" evidence="1">
    <location>
        <begin position="180"/>
        <end position="200"/>
    </location>
</feature>
<feature type="region of interest" description="Disordered" evidence="1">
    <location>
        <begin position="406"/>
        <end position="630"/>
    </location>
</feature>
<dbReference type="STRING" id="337701.SAMN05444398_11452"/>
<sequence length="727" mass="78875">MVNASKILTVSYGTFSCTLEGFDDSFETMKAIAEYFRDLAADDRYFGAEPPTPDAEMLARIAEREIARRVEAHEAEGNIVLRAGDAAALTGADAPAPQPAETPQAEAQTPEPEAPEPKAEEPAEEPAAEAGEPAEPVQEPVAEVEETAEAMEEPVAEVEEEGPAETAEAPIAAVETPAAEAEEPVDTVEDLAEAAEEPAEAVEVAPAEADDETDSVAAKLRRIRSVVAHADQGYTAADYTEDEHAQDFVDTTAAEMEMALEQDDIAQEQALSEDPDEDELEALLSRFDSEDNTDDEAPVAAVPAPQADEADTETADGSDLFEDTLAQLLADSMPETADAPEDIAEESEPEEPEATATPLRLAPEDAVEDRDEAAEDAAGEEAGQPLLRARVVKMKRTEFEAAIAGGYIEEEEDDEADDSLNVFDDASYDDSGDMGLSPEDEAELQRELAEVEAEMGFEDDEDYDDLDEDFSAEAETEEAATAEQPEPEAEEDPAPRGLRKLQRAEREGGDVNRMFDKTDTHLEEPESNRRRSVIQHLRAAVAATRAEKKAGAEMDRDVDDTPYRSDLAEVVRPRRPRTSGASRSARPTELRPAPLKLVAEQRVDDLAPREAVRPRRVSTTDLVADETPDDSLDGGFAEFADQMGASGLPELLEAAAAYLSDVEGRPQFSRPMLMGKLKEVKQDTFSREDGLRSFGQLLRDGKLQKLKGGRFTITDETDYRGEARNVG</sequence>
<feature type="compositionally biased region" description="Low complexity" evidence="1">
    <location>
        <begin position="164"/>
        <end position="179"/>
    </location>
</feature>
<protein>
    <recommendedName>
        <fullName evidence="4">Chemotaxis protein CheA</fullName>
    </recommendedName>
</protein>
<gene>
    <name evidence="2" type="ORF">SAMN05444398_11452</name>
</gene>
<evidence type="ECO:0000313" key="2">
    <source>
        <dbReference type="EMBL" id="SHM34458.1"/>
    </source>
</evidence>
<feature type="compositionally biased region" description="Acidic residues" evidence="1">
    <location>
        <begin position="408"/>
        <end position="418"/>
    </location>
</feature>
<feature type="compositionally biased region" description="Acidic residues" evidence="1">
    <location>
        <begin position="365"/>
        <end position="379"/>
    </location>
</feature>
<keyword evidence="3" id="KW-1185">Reference proteome</keyword>
<dbReference type="EMBL" id="FRBR01000014">
    <property type="protein sequence ID" value="SHM34458.1"/>
    <property type="molecule type" value="Genomic_DNA"/>
</dbReference>
<feature type="compositionally biased region" description="Acidic residues" evidence="1">
    <location>
        <begin position="338"/>
        <end position="353"/>
    </location>
</feature>
<dbReference type="RefSeq" id="WP_073036714.1">
    <property type="nucleotide sequence ID" value="NZ_BMLR01000014.1"/>
</dbReference>
<dbReference type="Proteomes" id="UP000183974">
    <property type="component" value="Unassembled WGS sequence"/>
</dbReference>
<dbReference type="PROSITE" id="PS51257">
    <property type="entry name" value="PROKAR_LIPOPROTEIN"/>
    <property type="match status" value="1"/>
</dbReference>
<accession>A0A1M7I1B9</accession>
<feature type="compositionally biased region" description="Basic and acidic residues" evidence="1">
    <location>
        <begin position="502"/>
        <end position="529"/>
    </location>
</feature>
<proteinExistence type="predicted"/>
<feature type="compositionally biased region" description="Acidic residues" evidence="1">
    <location>
        <begin position="450"/>
        <end position="492"/>
    </location>
</feature>
<dbReference type="AlphaFoldDB" id="A0A1M7I1B9"/>
<feature type="region of interest" description="Disordered" evidence="1">
    <location>
        <begin position="263"/>
        <end position="388"/>
    </location>
</feature>
<reference evidence="2 3" key="1">
    <citation type="submission" date="2016-11" db="EMBL/GenBank/DDBJ databases">
        <authorList>
            <person name="Jaros S."/>
            <person name="Januszkiewicz K."/>
            <person name="Wedrychowicz H."/>
        </authorList>
    </citation>
    <scope>NUCLEOTIDE SEQUENCE [LARGE SCALE GENOMIC DNA]</scope>
    <source>
        <strain evidence="2 3">DSM 29589</strain>
    </source>
</reference>
<evidence type="ECO:0000313" key="3">
    <source>
        <dbReference type="Proteomes" id="UP000183974"/>
    </source>
</evidence>
<organism evidence="2 3">
    <name type="scientific">Roseovarius pacificus</name>
    <dbReference type="NCBI Taxonomy" id="337701"/>
    <lineage>
        <taxon>Bacteria</taxon>
        <taxon>Pseudomonadati</taxon>
        <taxon>Pseudomonadota</taxon>
        <taxon>Alphaproteobacteria</taxon>
        <taxon>Rhodobacterales</taxon>
        <taxon>Roseobacteraceae</taxon>
        <taxon>Roseovarius</taxon>
    </lineage>
</organism>
<evidence type="ECO:0008006" key="4">
    <source>
        <dbReference type="Google" id="ProtNLM"/>
    </source>
</evidence>
<feature type="compositionally biased region" description="Acidic residues" evidence="1">
    <location>
        <begin position="426"/>
        <end position="442"/>
    </location>
</feature>
<evidence type="ECO:0000256" key="1">
    <source>
        <dbReference type="SAM" id="MobiDB-lite"/>
    </source>
</evidence>
<feature type="compositionally biased region" description="Low complexity" evidence="1">
    <location>
        <begin position="128"/>
        <end position="141"/>
    </location>
</feature>
<feature type="region of interest" description="Disordered" evidence="1">
    <location>
        <begin position="91"/>
        <end position="215"/>
    </location>
</feature>
<feature type="compositionally biased region" description="Acidic residues" evidence="1">
    <location>
        <begin position="308"/>
        <end position="322"/>
    </location>
</feature>
<feature type="compositionally biased region" description="Basic and acidic residues" evidence="1">
    <location>
        <begin position="599"/>
        <end position="613"/>
    </location>
</feature>
<feature type="compositionally biased region" description="Acidic residues" evidence="1">
    <location>
        <begin position="142"/>
        <end position="163"/>
    </location>
</feature>